<gene>
    <name evidence="2" type="ORF">CLIB1423_06S05050</name>
</gene>
<keyword evidence="3" id="KW-1185">Reference proteome</keyword>
<feature type="compositionally biased region" description="Basic and acidic residues" evidence="1">
    <location>
        <begin position="20"/>
        <end position="32"/>
    </location>
</feature>
<name>A0A9P0QPS9_9ASCO</name>
<dbReference type="Proteomes" id="UP000837801">
    <property type="component" value="Unassembled WGS sequence"/>
</dbReference>
<organism evidence="2 3">
    <name type="scientific">[Candida] railenensis</name>
    <dbReference type="NCBI Taxonomy" id="45579"/>
    <lineage>
        <taxon>Eukaryota</taxon>
        <taxon>Fungi</taxon>
        <taxon>Dikarya</taxon>
        <taxon>Ascomycota</taxon>
        <taxon>Saccharomycotina</taxon>
        <taxon>Pichiomycetes</taxon>
        <taxon>Debaryomycetaceae</taxon>
        <taxon>Kurtzmaniella</taxon>
    </lineage>
</organism>
<dbReference type="EMBL" id="CAKXYY010000006">
    <property type="protein sequence ID" value="CAH2352377.1"/>
    <property type="molecule type" value="Genomic_DNA"/>
</dbReference>
<evidence type="ECO:0000256" key="1">
    <source>
        <dbReference type="SAM" id="MobiDB-lite"/>
    </source>
</evidence>
<accession>A0A9P0QPS9</accession>
<proteinExistence type="predicted"/>
<feature type="compositionally biased region" description="Polar residues" evidence="1">
    <location>
        <begin position="107"/>
        <end position="123"/>
    </location>
</feature>
<dbReference type="Gene3D" id="1.20.5.170">
    <property type="match status" value="1"/>
</dbReference>
<sequence>MSVDTIDEVDIGDSASIIKESTDHINEQPKEELGEDLSVDEQAQQQEQVQLEKQEQEQVHVEEQKQEQEQELVQEDVQGQEMAQEAVQEQAQDTLAPEEEQALQPGEEQSNIVTHTSSPSTQPDAEETEGKKLNSVQPTLDEVDLAENNVEGRMDIPKIEINESNEPLSPQIKVASQTLTREEKVEAIKKLRKDITSLVSNIRNTKKVCDKYKNENQYLQEYVGSMMASGEMK</sequence>
<reference evidence="2" key="1">
    <citation type="submission" date="2022-03" db="EMBL/GenBank/DDBJ databases">
        <authorList>
            <person name="Legras J.-L."/>
            <person name="Devillers H."/>
            <person name="Grondin C."/>
        </authorList>
    </citation>
    <scope>NUCLEOTIDE SEQUENCE</scope>
    <source>
        <strain evidence="2">CLIB 1423</strain>
    </source>
</reference>
<feature type="region of interest" description="Disordered" evidence="1">
    <location>
        <begin position="1"/>
        <end position="140"/>
    </location>
</feature>
<evidence type="ECO:0000313" key="3">
    <source>
        <dbReference type="Proteomes" id="UP000837801"/>
    </source>
</evidence>
<dbReference type="OrthoDB" id="2163284at2759"/>
<dbReference type="Pfam" id="PF10224">
    <property type="entry name" value="DUF2205"/>
    <property type="match status" value="1"/>
</dbReference>
<feature type="compositionally biased region" description="Acidic residues" evidence="1">
    <location>
        <begin position="1"/>
        <end position="11"/>
    </location>
</feature>
<protein>
    <submittedName>
        <fullName evidence="2">Uncharacterized protein</fullName>
    </submittedName>
</protein>
<feature type="compositionally biased region" description="Low complexity" evidence="1">
    <location>
        <begin position="40"/>
        <end position="49"/>
    </location>
</feature>
<dbReference type="AlphaFoldDB" id="A0A9P0QPS9"/>
<evidence type="ECO:0000313" key="2">
    <source>
        <dbReference type="EMBL" id="CAH2352377.1"/>
    </source>
</evidence>
<comment type="caution">
    <text evidence="2">The sequence shown here is derived from an EMBL/GenBank/DDBJ whole genome shotgun (WGS) entry which is preliminary data.</text>
</comment>
<dbReference type="InterPro" id="IPR019357">
    <property type="entry name" value="SCOC"/>
</dbReference>
<feature type="compositionally biased region" description="Basic and acidic residues" evidence="1">
    <location>
        <begin position="50"/>
        <end position="68"/>
    </location>
</feature>
<feature type="compositionally biased region" description="Low complexity" evidence="1">
    <location>
        <begin position="75"/>
        <end position="92"/>
    </location>
</feature>